<dbReference type="EMBL" id="LT607754">
    <property type="protein sequence ID" value="SCG58457.1"/>
    <property type="molecule type" value="Genomic_DNA"/>
</dbReference>
<evidence type="ECO:0000259" key="2">
    <source>
        <dbReference type="Pfam" id="PF00149"/>
    </source>
</evidence>
<reference evidence="5" key="1">
    <citation type="submission" date="2016-06" db="EMBL/GenBank/DDBJ databases">
        <authorList>
            <person name="Varghese N."/>
            <person name="Submissions Spin"/>
        </authorList>
    </citation>
    <scope>NUCLEOTIDE SEQUENCE [LARGE SCALE GENOMIC DNA]</scope>
    <source>
        <strain evidence="5">DSM 43819</strain>
    </source>
</reference>
<dbReference type="InterPro" id="IPR004843">
    <property type="entry name" value="Calcineurin-like_PHP"/>
</dbReference>
<evidence type="ECO:0000313" key="5">
    <source>
        <dbReference type="Proteomes" id="UP000198221"/>
    </source>
</evidence>
<feature type="chain" id="PRO_5038881423" evidence="1">
    <location>
        <begin position="29"/>
        <end position="1153"/>
    </location>
</feature>
<feature type="signal peptide" evidence="1">
    <location>
        <begin position="1"/>
        <end position="28"/>
    </location>
</feature>
<proteinExistence type="predicted"/>
<keyword evidence="1" id="KW-0732">Signal</keyword>
<dbReference type="PANTHER" id="PTHR40446">
    <property type="entry name" value="N-ACETYLGLUCOSAMINE-1-PHOSPHODIESTER ALPHA-N-ACETYLGLUCOSAMINIDASE"/>
    <property type="match status" value="1"/>
</dbReference>
<dbReference type="Pfam" id="PF00149">
    <property type="entry name" value="Metallophos"/>
    <property type="match status" value="1"/>
</dbReference>
<feature type="domain" description="Calcineurin-like phosphoesterase" evidence="2">
    <location>
        <begin position="784"/>
        <end position="975"/>
    </location>
</feature>
<dbReference type="SUPFAM" id="SSF56300">
    <property type="entry name" value="Metallo-dependent phosphatases"/>
    <property type="match status" value="1"/>
</dbReference>
<dbReference type="PANTHER" id="PTHR40446:SF2">
    <property type="entry name" value="N-ACETYLGLUCOSAMINE-1-PHOSPHODIESTER ALPHA-N-ACETYLGLUCOSAMINIDASE"/>
    <property type="match status" value="1"/>
</dbReference>
<dbReference type="AlphaFoldDB" id="A0A1C5IJE1"/>
<evidence type="ECO:0000313" key="4">
    <source>
        <dbReference type="EMBL" id="SCG58457.1"/>
    </source>
</evidence>
<dbReference type="Pfam" id="PF09992">
    <property type="entry name" value="NAGPA"/>
    <property type="match status" value="1"/>
</dbReference>
<accession>A0A1C5IJE1</accession>
<dbReference type="GO" id="GO:0016787">
    <property type="term" value="F:hydrolase activity"/>
    <property type="evidence" value="ECO:0007669"/>
    <property type="project" value="InterPro"/>
</dbReference>
<protein>
    <submittedName>
        <fullName evidence="4">3',5'-cyclic AMP phosphodiesterase CpdA</fullName>
    </submittedName>
</protein>
<keyword evidence="5" id="KW-1185">Reference proteome</keyword>
<evidence type="ECO:0000259" key="3">
    <source>
        <dbReference type="Pfam" id="PF09992"/>
    </source>
</evidence>
<dbReference type="InterPro" id="IPR029052">
    <property type="entry name" value="Metallo-depent_PP-like"/>
</dbReference>
<dbReference type="Proteomes" id="UP000198221">
    <property type="component" value="Chromosome I"/>
</dbReference>
<gene>
    <name evidence="4" type="ORF">GA0070613_2957</name>
</gene>
<dbReference type="OrthoDB" id="9809781at2"/>
<dbReference type="Gene3D" id="3.60.21.10">
    <property type="match status" value="1"/>
</dbReference>
<dbReference type="RefSeq" id="WP_089012799.1">
    <property type="nucleotide sequence ID" value="NZ_LT607754.1"/>
</dbReference>
<feature type="domain" description="Phosphodiester glycosidase" evidence="3">
    <location>
        <begin position="236"/>
        <end position="410"/>
    </location>
</feature>
<evidence type="ECO:0000256" key="1">
    <source>
        <dbReference type="SAM" id="SignalP"/>
    </source>
</evidence>
<name>A0A1C5IJE1_9ACTN</name>
<sequence length="1153" mass="119941">MRTRRRSARLVGVLLLTPLLSLPGPAPAGLAAPAGDLHTAAEDAPAASSYPASAVTLAGEAGVEPASGLETAKSTRPVAPGLDLTSFDRYDAEGWLRADALTADLSGGVTVDYVNSGAVTRDEPLRAAVDRSRAVAAVNGDFFDINNSGAAQGIGIRSGDLIQSPAAGHPNAAAISAEGLGRIIQVGFEGSATLPAGPVPLTQFNNMVQPNGIGVFTPLWGSYARQRAVTGAARVVEVAVTGGRVAAVTTAPGEGSIPAGTTLLLGREAGADALAALRPGDPVDVAWRPKASDGSSLRAAVGGGNVLVRDGVVQNIADPTLAPRTAVGFSADGRKMIMLTVDGRQVDSRGVTQTEMGRMMVELGAYTALNLDGGGSSTLLAREPGAAAVQVENSPSDGSERPVPNGLAIYAPKGSGRLTGYWLETASDPTAAPGVTPIRGGRPDRVFPGLTRRLTAAGYDETYGPAAGTPEWRANPAAHGKVDDEGLFRAGAPGRSTVTAWRAEASGTLDLTVLGPLDRVDSTMDRLGLNRQGDTGLFGVVGYDAEGNTAPIEPADLKLEYDPKLLAVTAAGDGNLSVKALGDSGSGLVTVHVGNRTTVLPVTVGLTEVPVAGFDDAASWKFSQARASGSVAPAPGHTGPGLKLSYDFSQSTGTRAAYADPPAWIEVPGQPQAFGMWIHGNGRGEWPSLHLHDAQDTQHVLRGPYVTWTGWKYVEFAVPAGVQYPVRVRRFYVAETDPAAQYKSEVVIDDLVAKVPPTVQAPPEEPRTDRVVLRDGTVDGAPWRFAVMSDAQFVAADPDSDLVAQARRTLREVKAAKPEFLVVDGDFVDTAYPADFALAKRILDEELGDELPWYYVPGNHEIMGAPITNFRNVFGDTSRVFDHDGTRFVTLNTSTGSLRGGGFDQVRLLRDTLDSAAADPAVGSVAVLFHHPPRDPSPAKASQLGDRKEAALVEQWLADFQHRTGKGALVVNGHVGTFHADRVDGVPYVINGNSGKNPSTPPQLGGFTGWTEFGVDPVTPQEAERARRDPLAEGPRWVDAEFHAHVDRLALAAPASVAVGDPAAVTATLTQPGGRTVPVAAPVSADWSGSPNLHIGPADGVKPWHVAWFDPATGRLTALRPGGQVLLAVTVNGVRAEATVTLTAATPGEAPAA</sequence>
<dbReference type="InterPro" id="IPR018711">
    <property type="entry name" value="NAGPA"/>
</dbReference>
<organism evidence="4 5">
    <name type="scientific">Micromonospora inositola</name>
    <dbReference type="NCBI Taxonomy" id="47865"/>
    <lineage>
        <taxon>Bacteria</taxon>
        <taxon>Bacillati</taxon>
        <taxon>Actinomycetota</taxon>
        <taxon>Actinomycetes</taxon>
        <taxon>Micromonosporales</taxon>
        <taxon>Micromonosporaceae</taxon>
        <taxon>Micromonospora</taxon>
    </lineage>
</organism>